<dbReference type="SUPFAM" id="SSF53335">
    <property type="entry name" value="S-adenosyl-L-methionine-dependent methyltransferases"/>
    <property type="match status" value="1"/>
</dbReference>
<feature type="domain" description="Methyltransferase type 11" evidence="1">
    <location>
        <begin position="24"/>
        <end position="108"/>
    </location>
</feature>
<organism evidence="2">
    <name type="scientific">hydrothermal vent metagenome</name>
    <dbReference type="NCBI Taxonomy" id="652676"/>
    <lineage>
        <taxon>unclassified sequences</taxon>
        <taxon>metagenomes</taxon>
        <taxon>ecological metagenomes</taxon>
    </lineage>
</organism>
<dbReference type="AlphaFoldDB" id="A0A3B0SDK1"/>
<evidence type="ECO:0000259" key="1">
    <source>
        <dbReference type="Pfam" id="PF08241"/>
    </source>
</evidence>
<protein>
    <recommendedName>
        <fullName evidence="1">Methyltransferase type 11 domain-containing protein</fullName>
    </recommendedName>
</protein>
<dbReference type="EMBL" id="UOEK01000038">
    <property type="protein sequence ID" value="VAV93085.1"/>
    <property type="molecule type" value="Genomic_DNA"/>
</dbReference>
<dbReference type="InterPro" id="IPR013216">
    <property type="entry name" value="Methyltransf_11"/>
</dbReference>
<sequence>MSKAAILRAREAVSTQTRPVRVALDIGGGRGNHAAIWADADILAVVLDPSLAMLAYVPGNVHRVCGVAQVIPLATAAVDLAYFHLSIHYGDWRASLSEACRALAPRGQGRIYTLGQRHHHRSFLNRWFPSVQALDASRFPDPADIASYLERRGCDVDHCEVDEVVRTTPVEFERSVRAGYVSTLQFVNAEELDRGLAAFGREYADRDIVEYVLALDRIAWTMPGSISDPDIR</sequence>
<evidence type="ECO:0000313" key="2">
    <source>
        <dbReference type="EMBL" id="VAV93085.1"/>
    </source>
</evidence>
<dbReference type="Pfam" id="PF08241">
    <property type="entry name" value="Methyltransf_11"/>
    <property type="match status" value="1"/>
</dbReference>
<dbReference type="GO" id="GO:0008757">
    <property type="term" value="F:S-adenosylmethionine-dependent methyltransferase activity"/>
    <property type="evidence" value="ECO:0007669"/>
    <property type="project" value="InterPro"/>
</dbReference>
<dbReference type="Gene3D" id="3.40.50.150">
    <property type="entry name" value="Vaccinia Virus protein VP39"/>
    <property type="match status" value="1"/>
</dbReference>
<name>A0A3B0SDK1_9ZZZZ</name>
<proteinExistence type="predicted"/>
<gene>
    <name evidence="2" type="ORF">MNBD_ACTINO02-2727</name>
</gene>
<dbReference type="InterPro" id="IPR029063">
    <property type="entry name" value="SAM-dependent_MTases_sf"/>
</dbReference>
<accession>A0A3B0SDK1</accession>
<reference evidence="2" key="1">
    <citation type="submission" date="2018-06" db="EMBL/GenBank/DDBJ databases">
        <authorList>
            <person name="Zhirakovskaya E."/>
        </authorList>
    </citation>
    <scope>NUCLEOTIDE SEQUENCE</scope>
</reference>